<dbReference type="EMBL" id="PNYA01000024">
    <property type="protein sequence ID" value="PMS16472.1"/>
    <property type="molecule type" value="Genomic_DNA"/>
</dbReference>
<reference evidence="4 5" key="1">
    <citation type="submission" date="2018-01" db="EMBL/GenBank/DDBJ databases">
        <title>Whole genome analyses suggest that Burkholderia sensu lato contains two further novel genera in the rhizoxinica-symbiotica group Mycetohabitans gen. nov., and Trinickia gen. nov.: implications for the evolution of diazotrophy and nodulation in the Burkholderiaceae.</title>
        <authorList>
            <person name="Estrada-de los Santos P."/>
            <person name="Palmer M."/>
            <person name="Chavez-Ramirez B."/>
            <person name="Beukes C."/>
            <person name="Steenkamp E.T."/>
            <person name="Hirsch A.M."/>
            <person name="Manyaka P."/>
            <person name="Maluk M."/>
            <person name="Lafos M."/>
            <person name="Crook M."/>
            <person name="Gross E."/>
            <person name="Simon M.F."/>
            <person name="Bueno dos Reis Junior F."/>
            <person name="Poole P.S."/>
            <person name="Venter S.N."/>
            <person name="James E.K."/>
        </authorList>
    </citation>
    <scope>NUCLEOTIDE SEQUENCE [LARGE SCALE GENOMIC DNA]</scope>
    <source>
        <strain evidence="4 5">GIMN1.004</strain>
    </source>
</reference>
<keyword evidence="5" id="KW-1185">Reference proteome</keyword>
<organism evidence="4 5">
    <name type="scientific">Trinickia dabaoshanensis</name>
    <dbReference type="NCBI Taxonomy" id="564714"/>
    <lineage>
        <taxon>Bacteria</taxon>
        <taxon>Pseudomonadati</taxon>
        <taxon>Pseudomonadota</taxon>
        <taxon>Betaproteobacteria</taxon>
        <taxon>Burkholderiales</taxon>
        <taxon>Burkholderiaceae</taxon>
        <taxon>Trinickia</taxon>
    </lineage>
</organism>
<feature type="compositionally biased region" description="Basic and acidic residues" evidence="1">
    <location>
        <begin position="105"/>
        <end position="114"/>
    </location>
</feature>
<dbReference type="Proteomes" id="UP000235616">
    <property type="component" value="Unassembled WGS sequence"/>
</dbReference>
<accession>A0A2N7VH46</accession>
<gene>
    <name evidence="4" type="ORF">C0Z18_23185</name>
</gene>
<sequence>MDCNEARPLLGAAIDGELSAAEALNIETHLARCAACRRETQMLRALSEATRATEYFRAPSALRERILAALPDGESVSASTVDDAGPDTPPPTQSPETSETNGANEIRDTPDRPRGKAMFGWAWPTWSTPRGATTRPWRPRASGRAAALTWPTGVAVAAVALAFAASVALVMHRPDSAGTAFVDELVASHVRAQLSGHDIDVISSDQHTVKPWFNGRIDYAPPVEDLAGEGFALAGGRLDYIGHHRVAVLVYRYRKHIVDVYVMPDTAAGSQRVPASMTSDGYALAQWQNQGMLWWAVSDAEPGVLLQFRRALTARLSRAPSAQPNQG</sequence>
<keyword evidence="2" id="KW-1133">Transmembrane helix</keyword>
<feature type="region of interest" description="Disordered" evidence="1">
    <location>
        <begin position="74"/>
        <end position="114"/>
    </location>
</feature>
<evidence type="ECO:0000256" key="2">
    <source>
        <dbReference type="SAM" id="Phobius"/>
    </source>
</evidence>
<evidence type="ECO:0000256" key="1">
    <source>
        <dbReference type="SAM" id="MobiDB-lite"/>
    </source>
</evidence>
<dbReference type="InterPro" id="IPR027383">
    <property type="entry name" value="Znf_put"/>
</dbReference>
<evidence type="ECO:0000259" key="3">
    <source>
        <dbReference type="Pfam" id="PF13490"/>
    </source>
</evidence>
<dbReference type="RefSeq" id="WP_102647793.1">
    <property type="nucleotide sequence ID" value="NZ_PNYA01000024.1"/>
</dbReference>
<feature type="transmembrane region" description="Helical" evidence="2">
    <location>
        <begin position="145"/>
        <end position="171"/>
    </location>
</feature>
<dbReference type="Pfam" id="PF13490">
    <property type="entry name" value="zf-HC2"/>
    <property type="match status" value="1"/>
</dbReference>
<dbReference type="Gene3D" id="1.10.10.1320">
    <property type="entry name" value="Anti-sigma factor, zinc-finger domain"/>
    <property type="match status" value="1"/>
</dbReference>
<evidence type="ECO:0000313" key="4">
    <source>
        <dbReference type="EMBL" id="PMS16472.1"/>
    </source>
</evidence>
<keyword evidence="2" id="KW-0472">Membrane</keyword>
<evidence type="ECO:0000313" key="5">
    <source>
        <dbReference type="Proteomes" id="UP000235616"/>
    </source>
</evidence>
<dbReference type="AlphaFoldDB" id="A0A2N7VH46"/>
<dbReference type="InterPro" id="IPR041916">
    <property type="entry name" value="Anti_sigma_zinc_sf"/>
</dbReference>
<keyword evidence="2" id="KW-0812">Transmembrane</keyword>
<comment type="caution">
    <text evidence="4">The sequence shown here is derived from an EMBL/GenBank/DDBJ whole genome shotgun (WGS) entry which is preliminary data.</text>
</comment>
<proteinExistence type="predicted"/>
<dbReference type="OrthoDB" id="191790at2"/>
<protein>
    <recommendedName>
        <fullName evidence="3">Putative zinc-finger domain-containing protein</fullName>
    </recommendedName>
</protein>
<name>A0A2N7VH46_9BURK</name>
<feature type="domain" description="Putative zinc-finger" evidence="3">
    <location>
        <begin position="3"/>
        <end position="37"/>
    </location>
</feature>